<dbReference type="RefSeq" id="YP_009480773.1">
    <property type="nucleotide sequence ID" value="NC_037665.1"/>
</dbReference>
<evidence type="ECO:0000256" key="2">
    <source>
        <dbReference type="SAM" id="Phobius"/>
    </source>
</evidence>
<name>A0A2U7UEB2_9VIRU</name>
<dbReference type="EMBL" id="MG011691">
    <property type="protein sequence ID" value="AVK76777.1"/>
    <property type="molecule type" value="Genomic_DNA"/>
</dbReference>
<feature type="region of interest" description="Disordered" evidence="1">
    <location>
        <begin position="86"/>
        <end position="116"/>
    </location>
</feature>
<dbReference type="KEGG" id="vg:36841232"/>
<proteinExistence type="predicted"/>
<keyword evidence="2" id="KW-0812">Transmembrane</keyword>
<gene>
    <name evidence="3" type="ORF">pmac_cds_89</name>
</gene>
<sequence>MAMHGGGVPPDPRDNSRAGVLVHGQFVCVRCAGPLLAVGFWPLSVRFVGHSESDGGGMLLHGGAHCVVCGTQRQIVENARHNAVCAIPSDDTGPTTSGSSPQEAPPQEEAPPPPRRSIFARAHCTKTKPPVTMETAIATPVIETPVAASTTTTTTVARRNNTVYWIALGVAVAIILLIVGLWLWHRQSQKKTTA</sequence>
<feature type="transmembrane region" description="Helical" evidence="2">
    <location>
        <begin position="163"/>
        <end position="184"/>
    </location>
</feature>
<evidence type="ECO:0000313" key="3">
    <source>
        <dbReference type="EMBL" id="AVK76777.1"/>
    </source>
</evidence>
<keyword evidence="2" id="KW-1133">Transmembrane helix</keyword>
<evidence type="ECO:0000256" key="1">
    <source>
        <dbReference type="SAM" id="MobiDB-lite"/>
    </source>
</evidence>
<accession>A0A2U7UEB2</accession>
<reference evidence="3" key="1">
    <citation type="journal article" date="2018" name="Nat. Commun.">
        <title>Diversity and evolution of the emerging Pandoraviridae family.</title>
        <authorList>
            <person name="Legendre M."/>
            <person name="Fabre E."/>
            <person name="Poirot O."/>
            <person name="Jeudy S."/>
            <person name="Lartigue A."/>
            <person name="Alempic J.M."/>
            <person name="Beucher L."/>
            <person name="Philippe N."/>
            <person name="Bertaux L."/>
            <person name="Christo-Foroux E."/>
            <person name="Labadie K."/>
            <person name="Coute Y."/>
            <person name="Abergel C."/>
            <person name="Claverie J.M."/>
        </authorList>
    </citation>
    <scope>NUCLEOTIDE SEQUENCE [LARGE SCALE GENOMIC DNA]</scope>
    <source>
        <strain evidence="3">Macleodensis</strain>
    </source>
</reference>
<protein>
    <submittedName>
        <fullName evidence="3">Uncharacterized protein</fullName>
    </submittedName>
</protein>
<keyword evidence="2" id="KW-0472">Membrane</keyword>
<dbReference type="GeneID" id="36841232"/>
<feature type="compositionally biased region" description="Low complexity" evidence="1">
    <location>
        <begin position="88"/>
        <end position="107"/>
    </location>
</feature>
<organism evidence="3">
    <name type="scientific">Pandoravirus macleodensis</name>
    <dbReference type="NCBI Taxonomy" id="2107707"/>
    <lineage>
        <taxon>Viruses</taxon>
        <taxon>Pandoravirus</taxon>
    </lineage>
</organism>
<dbReference type="Proteomes" id="UP000249758">
    <property type="component" value="Segment"/>
</dbReference>